<dbReference type="PANTHER" id="PTHR14136:SF17">
    <property type="entry name" value="BTB_POZ DOMAIN-CONTAINING PROTEIN KCTD9"/>
    <property type="match status" value="1"/>
</dbReference>
<dbReference type="Pfam" id="PF00805">
    <property type="entry name" value="Pentapeptide"/>
    <property type="match status" value="1"/>
</dbReference>
<dbReference type="SUPFAM" id="SSF141571">
    <property type="entry name" value="Pentapeptide repeat-like"/>
    <property type="match status" value="1"/>
</dbReference>
<accession>A0ABW2TSE0</accession>
<evidence type="ECO:0000313" key="2">
    <source>
        <dbReference type="Proteomes" id="UP001596512"/>
    </source>
</evidence>
<keyword evidence="2" id="KW-1185">Reference proteome</keyword>
<protein>
    <submittedName>
        <fullName evidence="1">Pentapeptide repeat-containing protein</fullName>
    </submittedName>
</protein>
<reference evidence="2" key="1">
    <citation type="journal article" date="2019" name="Int. J. Syst. Evol. Microbiol.">
        <title>The Global Catalogue of Microorganisms (GCM) 10K type strain sequencing project: providing services to taxonomists for standard genome sequencing and annotation.</title>
        <authorList>
            <consortium name="The Broad Institute Genomics Platform"/>
            <consortium name="The Broad Institute Genome Sequencing Center for Infectious Disease"/>
            <person name="Wu L."/>
            <person name="Ma J."/>
        </authorList>
    </citation>
    <scope>NUCLEOTIDE SEQUENCE [LARGE SCALE GENOMIC DNA]</scope>
    <source>
        <strain evidence="2">JCM 17695</strain>
    </source>
</reference>
<comment type="caution">
    <text evidence="1">The sequence shown here is derived from an EMBL/GenBank/DDBJ whole genome shotgun (WGS) entry which is preliminary data.</text>
</comment>
<dbReference type="EMBL" id="JBHTEY010000004">
    <property type="protein sequence ID" value="MFC7616094.1"/>
    <property type="molecule type" value="Genomic_DNA"/>
</dbReference>
<dbReference type="PANTHER" id="PTHR14136">
    <property type="entry name" value="BTB_POZ DOMAIN-CONTAINING PROTEIN KCTD9"/>
    <property type="match status" value="1"/>
</dbReference>
<gene>
    <name evidence="1" type="ORF">ACFQV2_24105</name>
</gene>
<name>A0ABW2TSE0_9PSEU</name>
<organism evidence="1 2">
    <name type="scientific">Actinokineospora soli</name>
    <dbReference type="NCBI Taxonomy" id="1048753"/>
    <lineage>
        <taxon>Bacteria</taxon>
        <taxon>Bacillati</taxon>
        <taxon>Actinomycetota</taxon>
        <taxon>Actinomycetes</taxon>
        <taxon>Pseudonocardiales</taxon>
        <taxon>Pseudonocardiaceae</taxon>
        <taxon>Actinokineospora</taxon>
    </lineage>
</organism>
<proteinExistence type="predicted"/>
<dbReference type="Proteomes" id="UP001596512">
    <property type="component" value="Unassembled WGS sequence"/>
</dbReference>
<evidence type="ECO:0000313" key="1">
    <source>
        <dbReference type="EMBL" id="MFC7616094.1"/>
    </source>
</evidence>
<dbReference type="InterPro" id="IPR051082">
    <property type="entry name" value="Pentapeptide-BTB/POZ_domain"/>
</dbReference>
<sequence>MCCVALPFPKSADFAVDKPGGVACRNLLDDFRCGIHSRLRESGYTGCTVFECFGAGQRVSAGPDWRTPGVAAPMFARFAKVRELHELLWHLAEALALPDAAAVHDDLARVAAEVDAAADDPDADVDACRRVALGPLREASALARRGLRGPDLAGADLIGRDLRGRALRGASLRGALLVGADLRRVDLHRADLTGADLRGADLRGADLRGALFVTRPQLAAAVGDAATRLPATRERPAHWR</sequence>
<dbReference type="Gene3D" id="2.160.20.80">
    <property type="entry name" value="E3 ubiquitin-protein ligase SopA"/>
    <property type="match status" value="1"/>
</dbReference>
<dbReference type="InterPro" id="IPR001646">
    <property type="entry name" value="5peptide_repeat"/>
</dbReference>